<keyword evidence="3" id="KW-1185">Reference proteome</keyword>
<evidence type="ECO:0000313" key="1">
    <source>
        <dbReference type="EMBL" id="AGS67292.1"/>
    </source>
</evidence>
<evidence type="ECO:0000313" key="3">
    <source>
        <dbReference type="Proteomes" id="UP000015423"/>
    </source>
</evidence>
<sequence>MVAVGSLDVGGSAPMTRESITAHLVPSTGTVTILLTQVAMVDPAPPPLMRDFWRCTAGT</sequence>
<dbReference type="KEGG" id="sci:B446_02300"/>
<reference evidence="1" key="3">
    <citation type="submission" date="2015-08" db="EMBL/GenBank/DDBJ databases">
        <authorList>
            <person name="Weber T."/>
            <person name="Iftime D."/>
        </authorList>
    </citation>
    <scope>NUCLEOTIDE SEQUENCE</scope>
    <source>
        <strain evidence="1">Tu 365</strain>
    </source>
</reference>
<dbReference type="Proteomes" id="UP000015423">
    <property type="component" value="Chromosome"/>
</dbReference>
<dbReference type="PATRIC" id="fig|1214242.5.peg.472"/>
<dbReference type="EMBL" id="CP006259">
    <property type="protein sequence ID" value="AGS73403.1"/>
    <property type="molecule type" value="Genomic_DNA"/>
</dbReference>
<organism evidence="1 3">
    <name type="scientific">Streptomyces collinus (strain DSM 40733 / Tue 365)</name>
    <dbReference type="NCBI Taxonomy" id="1214242"/>
    <lineage>
        <taxon>Bacteria</taxon>
        <taxon>Bacillati</taxon>
        <taxon>Actinomycetota</taxon>
        <taxon>Actinomycetes</taxon>
        <taxon>Kitasatosporales</taxon>
        <taxon>Streptomycetaceae</taxon>
        <taxon>Streptomyces</taxon>
    </lineage>
</organism>
<gene>
    <name evidence="1" type="ORF">B446_02300</name>
    <name evidence="2" type="ORF">B446_32995</name>
</gene>
<dbReference type="HOGENOM" id="CLU_2958653_0_0_11"/>
<reference evidence="1 3" key="2">
    <citation type="journal article" date="2013" name="J. Biotechnol.">
        <title>Complete genome sequence of the kirromycin producer Streptomyces collinus Tu 365 consisting of a linear chromosome and two linear plasmids.</title>
        <authorList>
            <person name="Ruckert C."/>
            <person name="Szczepanowski R."/>
            <person name="Albersmeier A."/>
            <person name="Goesmann A."/>
            <person name="Iftime D."/>
            <person name="Musiol E.M."/>
            <person name="Blin K."/>
            <person name="Wohlleben W."/>
            <person name="Puhler A."/>
            <person name="Kalinowski J."/>
            <person name="Weber T."/>
        </authorList>
    </citation>
    <scope>NUCLEOTIDE SEQUENCE [LARGE SCALE GENOMIC DNA]</scope>
    <source>
        <strain evidence="3">DSM 40733 / Tue 365</strain>
        <strain evidence="1">Tu 365</strain>
    </source>
</reference>
<dbReference type="KEGG" id="sci:B446_32995"/>
<dbReference type="AlphaFoldDB" id="S5V9T8"/>
<dbReference type="RefSeq" id="WP_020937777.1">
    <property type="nucleotide sequence ID" value="NC_021985.1"/>
</dbReference>
<accession>S5V9T8</accession>
<name>S5V9T8_STRC3</name>
<reference evidence="3" key="1">
    <citation type="submission" date="2012-10" db="EMBL/GenBank/DDBJ databases">
        <title>The complete genome sequence of Streptomyces collinus Tu 365.</title>
        <authorList>
            <person name="Ruckert C."/>
            <person name="Szczepanowski R."/>
            <person name="Goesmann A."/>
            <person name="Pross E.K."/>
            <person name="Musiol E.M."/>
            <person name="Blin K."/>
            <person name="Wohlleben W."/>
            <person name="Puhler A."/>
            <person name="Weber T."/>
            <person name="Kalinowski J."/>
        </authorList>
    </citation>
    <scope>NUCLEOTIDE SEQUENCE [LARGE SCALE GENOMIC DNA]</scope>
    <source>
        <strain evidence="3">DSM 40733 / Tue 365</strain>
    </source>
</reference>
<protein>
    <submittedName>
        <fullName evidence="1">Beta-lactamase</fullName>
    </submittedName>
</protein>
<dbReference type="EMBL" id="CP006259">
    <property type="protein sequence ID" value="AGS67292.1"/>
    <property type="molecule type" value="Genomic_DNA"/>
</dbReference>
<proteinExistence type="predicted"/>
<evidence type="ECO:0000313" key="2">
    <source>
        <dbReference type="EMBL" id="AGS73403.1"/>
    </source>
</evidence>